<keyword evidence="3 6" id="KW-1003">Cell membrane</keyword>
<dbReference type="EMBL" id="JOJR01000082">
    <property type="protein sequence ID" value="RCN46299.1"/>
    <property type="molecule type" value="Genomic_DNA"/>
</dbReference>
<evidence type="ECO:0000313" key="10">
    <source>
        <dbReference type="Proteomes" id="UP000252519"/>
    </source>
</evidence>
<dbReference type="Proteomes" id="UP000252519">
    <property type="component" value="Unassembled WGS sequence"/>
</dbReference>
<evidence type="ECO:0000256" key="8">
    <source>
        <dbReference type="SAM" id="Phobius"/>
    </source>
</evidence>
<name>A0A368GSN1_ANCCA</name>
<keyword evidence="8" id="KW-1133">Transmembrane helix</keyword>
<comment type="similarity">
    <text evidence="2 6">Belongs to the caveolin family.</text>
</comment>
<dbReference type="GO" id="GO:0070836">
    <property type="term" value="P:caveola assembly"/>
    <property type="evidence" value="ECO:0007669"/>
    <property type="project" value="InterPro"/>
</dbReference>
<comment type="caution">
    <text evidence="9">The sequence shown here is derived from an EMBL/GenBank/DDBJ whole genome shotgun (WGS) entry which is preliminary data.</text>
</comment>
<keyword evidence="5 6" id="KW-0472">Membrane</keyword>
<evidence type="ECO:0000256" key="4">
    <source>
        <dbReference type="ARBA" id="ARBA00023034"/>
    </source>
</evidence>
<dbReference type="InterPro" id="IPR001612">
    <property type="entry name" value="Caveolin"/>
</dbReference>
<comment type="subcellular location">
    <subcellularLocation>
        <location evidence="1 6">Cell membrane</location>
        <topology evidence="1 6">Peripheral membrane protein</topology>
    </subcellularLocation>
    <subcellularLocation>
        <location evidence="6">Golgi apparatus membrane</location>
        <topology evidence="6">Peripheral membrane protein</topology>
    </subcellularLocation>
    <subcellularLocation>
        <location evidence="6">Membrane</location>
        <location evidence="6">Caveola</location>
        <topology evidence="6">Peripheral membrane protein</topology>
    </subcellularLocation>
</comment>
<dbReference type="PANTHER" id="PTHR10844">
    <property type="entry name" value="CAVEOLIN"/>
    <property type="match status" value="1"/>
</dbReference>
<evidence type="ECO:0000256" key="3">
    <source>
        <dbReference type="ARBA" id="ARBA00022475"/>
    </source>
</evidence>
<evidence type="ECO:0000256" key="7">
    <source>
        <dbReference type="SAM" id="MobiDB-lite"/>
    </source>
</evidence>
<keyword evidence="4 6" id="KW-0333">Golgi apparatus</keyword>
<dbReference type="Pfam" id="PF01146">
    <property type="entry name" value="Caveolin"/>
    <property type="match status" value="1"/>
</dbReference>
<evidence type="ECO:0000256" key="5">
    <source>
        <dbReference type="ARBA" id="ARBA00023136"/>
    </source>
</evidence>
<accession>A0A368GSN1</accession>
<evidence type="ECO:0000256" key="6">
    <source>
        <dbReference type="RuleBase" id="RU000680"/>
    </source>
</evidence>
<proteinExistence type="inferred from homology"/>
<gene>
    <name evidence="9" type="ORF">ANCCAN_07689</name>
</gene>
<feature type="compositionally biased region" description="Low complexity" evidence="7">
    <location>
        <begin position="22"/>
        <end position="32"/>
    </location>
</feature>
<reference evidence="9 10" key="1">
    <citation type="submission" date="2014-10" db="EMBL/GenBank/DDBJ databases">
        <title>Draft genome of the hookworm Ancylostoma caninum.</title>
        <authorList>
            <person name="Mitreva M."/>
        </authorList>
    </citation>
    <scope>NUCLEOTIDE SEQUENCE [LARGE SCALE GENOMIC DNA]</scope>
    <source>
        <strain evidence="9 10">Baltimore</strain>
    </source>
</reference>
<dbReference type="STRING" id="29170.A0A368GSN1"/>
<evidence type="ECO:0000256" key="2">
    <source>
        <dbReference type="ARBA" id="ARBA00010988"/>
    </source>
</evidence>
<protein>
    <recommendedName>
        <fullName evidence="6">Caveolin</fullName>
    </recommendedName>
</protein>
<dbReference type="OrthoDB" id="5917823at2759"/>
<keyword evidence="8" id="KW-0812">Transmembrane</keyword>
<organism evidence="9 10">
    <name type="scientific">Ancylostoma caninum</name>
    <name type="common">Dog hookworm</name>
    <dbReference type="NCBI Taxonomy" id="29170"/>
    <lineage>
        <taxon>Eukaryota</taxon>
        <taxon>Metazoa</taxon>
        <taxon>Ecdysozoa</taxon>
        <taxon>Nematoda</taxon>
        <taxon>Chromadorea</taxon>
        <taxon>Rhabditida</taxon>
        <taxon>Rhabditina</taxon>
        <taxon>Rhabditomorpha</taxon>
        <taxon>Strongyloidea</taxon>
        <taxon>Ancylostomatidae</taxon>
        <taxon>Ancylostomatinae</taxon>
        <taxon>Ancylostoma</taxon>
    </lineage>
</organism>
<comment type="function">
    <text evidence="6">May act as a scaffolding protein within caveolar membranes. Interacts directly with G-protein alpha subunits and can functionally regulate their activity.</text>
</comment>
<dbReference type="GO" id="GO:0005901">
    <property type="term" value="C:caveola"/>
    <property type="evidence" value="ECO:0007669"/>
    <property type="project" value="UniProtKB-SubCell"/>
</dbReference>
<feature type="region of interest" description="Disordered" evidence="7">
    <location>
        <begin position="22"/>
        <end position="112"/>
    </location>
</feature>
<dbReference type="GO" id="GO:0060090">
    <property type="term" value="F:molecular adaptor activity"/>
    <property type="evidence" value="ECO:0007669"/>
    <property type="project" value="TreeGrafter"/>
</dbReference>
<dbReference type="PANTHER" id="PTHR10844:SF19">
    <property type="entry name" value="CAVEOLIN-2"/>
    <property type="match status" value="1"/>
</dbReference>
<evidence type="ECO:0000313" key="9">
    <source>
        <dbReference type="EMBL" id="RCN46299.1"/>
    </source>
</evidence>
<keyword evidence="10" id="KW-1185">Reference proteome</keyword>
<sequence length="215" mass="24283">MASSHSLNGLWLALTLRRSSIMSRKSSARSLSQGRSKGDDCEHGDEDERQVEAPQGHVQPPRAPDTSNVKVERSADALPAPEEVKYILPAESSRPNPKTSLPMPEPPARKKNPQTAFDFNCKSSKEVIAHQLNMEDRDQNHLNQDLKTQFLDIFGEPDPQYHSVACVWTNSYRVFEITRIYCYKILTLILGLPVAFLAGFVFALFSFLRIWIVQV</sequence>
<evidence type="ECO:0000256" key="1">
    <source>
        <dbReference type="ARBA" id="ARBA00004202"/>
    </source>
</evidence>
<dbReference type="GO" id="GO:0000139">
    <property type="term" value="C:Golgi membrane"/>
    <property type="evidence" value="ECO:0007669"/>
    <property type="project" value="UniProtKB-SubCell"/>
</dbReference>
<feature type="transmembrane region" description="Helical" evidence="8">
    <location>
        <begin position="185"/>
        <end position="212"/>
    </location>
</feature>
<dbReference type="AlphaFoldDB" id="A0A368GSN1"/>